<reference evidence="1 2" key="1">
    <citation type="submission" date="2016-03" db="EMBL/GenBank/DDBJ databases">
        <title>Comparative genomics of the ectomycorrhizal sister species Rhizopogon vinicolor and Rhizopogon vesiculosus (Basidiomycota: Boletales) reveals a divergence of the mating type B locus.</title>
        <authorList>
            <person name="Mujic A.B."/>
            <person name="Kuo A."/>
            <person name="Tritt A."/>
            <person name="Lipzen A."/>
            <person name="Chen C."/>
            <person name="Johnson J."/>
            <person name="Sharma A."/>
            <person name="Barry K."/>
            <person name="Grigoriev I.V."/>
            <person name="Spatafora J.W."/>
        </authorList>
    </citation>
    <scope>NUCLEOTIDE SEQUENCE [LARGE SCALE GENOMIC DNA]</scope>
    <source>
        <strain evidence="1 2">AM-OR11-056</strain>
    </source>
</reference>
<protein>
    <recommendedName>
        <fullName evidence="3">G domain-containing protein</fullName>
    </recommendedName>
</protein>
<name>A0A1J8PUD5_9AGAM</name>
<evidence type="ECO:0000313" key="2">
    <source>
        <dbReference type="Proteomes" id="UP000183567"/>
    </source>
</evidence>
<dbReference type="AlphaFoldDB" id="A0A1J8PUD5"/>
<comment type="caution">
    <text evidence="1">The sequence shown here is derived from an EMBL/GenBank/DDBJ whole genome shotgun (WGS) entry which is preliminary data.</text>
</comment>
<dbReference type="EMBL" id="LVVM01005099">
    <property type="protein sequence ID" value="OJA11371.1"/>
    <property type="molecule type" value="Genomic_DNA"/>
</dbReference>
<dbReference type="Proteomes" id="UP000183567">
    <property type="component" value="Unassembled WGS sequence"/>
</dbReference>
<dbReference type="SUPFAM" id="SSF52540">
    <property type="entry name" value="P-loop containing nucleoside triphosphate hydrolases"/>
    <property type="match status" value="1"/>
</dbReference>
<sequence length="83" mass="9129">MLTEEPVAAVSNQAIGCTYKSTKYRAIIGGREVVLYDTAGLNESEAGTVSPQQAIHNLRSLVDDLKTVNLLVYCIRGTRFREI</sequence>
<proteinExistence type="predicted"/>
<organism evidence="1 2">
    <name type="scientific">Rhizopogon vesiculosus</name>
    <dbReference type="NCBI Taxonomy" id="180088"/>
    <lineage>
        <taxon>Eukaryota</taxon>
        <taxon>Fungi</taxon>
        <taxon>Dikarya</taxon>
        <taxon>Basidiomycota</taxon>
        <taxon>Agaricomycotina</taxon>
        <taxon>Agaricomycetes</taxon>
        <taxon>Agaricomycetidae</taxon>
        <taxon>Boletales</taxon>
        <taxon>Suillineae</taxon>
        <taxon>Rhizopogonaceae</taxon>
        <taxon>Rhizopogon</taxon>
    </lineage>
</organism>
<evidence type="ECO:0008006" key="3">
    <source>
        <dbReference type="Google" id="ProtNLM"/>
    </source>
</evidence>
<feature type="non-terminal residue" evidence="1">
    <location>
        <position position="83"/>
    </location>
</feature>
<keyword evidence="2" id="KW-1185">Reference proteome</keyword>
<dbReference type="InterPro" id="IPR027417">
    <property type="entry name" value="P-loop_NTPase"/>
</dbReference>
<accession>A0A1J8PUD5</accession>
<dbReference type="OrthoDB" id="8954335at2759"/>
<evidence type="ECO:0000313" key="1">
    <source>
        <dbReference type="EMBL" id="OJA11371.1"/>
    </source>
</evidence>
<gene>
    <name evidence="1" type="ORF">AZE42_05163</name>
</gene>
<dbReference type="STRING" id="180088.A0A1J8PUD5"/>
<dbReference type="Gene3D" id="3.40.50.300">
    <property type="entry name" value="P-loop containing nucleotide triphosphate hydrolases"/>
    <property type="match status" value="1"/>
</dbReference>